<dbReference type="EMBL" id="MFKF01000424">
    <property type="protein sequence ID" value="OGG43866.1"/>
    <property type="molecule type" value="Genomic_DNA"/>
</dbReference>
<accession>A0A1F6C3R9</accession>
<dbReference type="Proteomes" id="UP000178606">
    <property type="component" value="Unassembled WGS sequence"/>
</dbReference>
<organism evidence="1 2">
    <name type="scientific">Handelsmanbacteria sp. (strain RIFCSPLOWO2_12_FULL_64_10)</name>
    <dbReference type="NCBI Taxonomy" id="1817868"/>
    <lineage>
        <taxon>Bacteria</taxon>
        <taxon>Candidatus Handelsmaniibacteriota</taxon>
    </lineage>
</organism>
<dbReference type="SUPFAM" id="SSF51556">
    <property type="entry name" value="Metallo-dependent hydrolases"/>
    <property type="match status" value="1"/>
</dbReference>
<evidence type="ECO:0000313" key="2">
    <source>
        <dbReference type="Proteomes" id="UP000178606"/>
    </source>
</evidence>
<gene>
    <name evidence="1" type="ORF">A3F84_27565</name>
</gene>
<comment type="caution">
    <text evidence="1">The sequence shown here is derived from an EMBL/GenBank/DDBJ whole genome shotgun (WGS) entry which is preliminary data.</text>
</comment>
<dbReference type="InterPro" id="IPR032466">
    <property type="entry name" value="Metal_Hydrolase"/>
</dbReference>
<dbReference type="AlphaFoldDB" id="A0A1F6C3R9"/>
<sequence>MDQQTLPVLFDANVLLGPQAQRPPGAPEDVRALIATMDAYGITRGLVAHTWAKGHDAATGNARLTEEVKGQGRLSACWVVLPSATGEVPPEPEQVDRLLASGARAARLCPVAHRLSLEPWEVDRLQGALAERRVPLLIDLDNRHWGEPRPWRFIVWCCRTYPDLPVVLLREAQANFRTLFALMDRCLNLVVETSYLQGHDAIHLMVERWGADRLVFGTGMPVYDPALPIAGLTYAGLSPEALAGVAGGTLRRLMEGCQV</sequence>
<dbReference type="Gene3D" id="3.20.20.140">
    <property type="entry name" value="Metal-dependent hydrolases"/>
    <property type="match status" value="1"/>
</dbReference>
<evidence type="ECO:0000313" key="1">
    <source>
        <dbReference type="EMBL" id="OGG43866.1"/>
    </source>
</evidence>
<reference evidence="1 2" key="1">
    <citation type="journal article" date="2016" name="Nat. Commun.">
        <title>Thousands of microbial genomes shed light on interconnected biogeochemical processes in an aquifer system.</title>
        <authorList>
            <person name="Anantharaman K."/>
            <person name="Brown C.T."/>
            <person name="Hug L.A."/>
            <person name="Sharon I."/>
            <person name="Castelle C.J."/>
            <person name="Probst A.J."/>
            <person name="Thomas B.C."/>
            <person name="Singh A."/>
            <person name="Wilkins M.J."/>
            <person name="Karaoz U."/>
            <person name="Brodie E.L."/>
            <person name="Williams K.H."/>
            <person name="Hubbard S.S."/>
            <person name="Banfield J.F."/>
        </authorList>
    </citation>
    <scope>NUCLEOTIDE SEQUENCE [LARGE SCALE GENOMIC DNA]</scope>
    <source>
        <strain evidence="2">RIFCSPLOWO2_12_FULL_64_10</strain>
    </source>
</reference>
<protein>
    <recommendedName>
        <fullName evidence="3">Amidohydrolase-related domain-containing protein</fullName>
    </recommendedName>
</protein>
<proteinExistence type="predicted"/>
<name>A0A1F6C3R9_HANXR</name>
<evidence type="ECO:0008006" key="3">
    <source>
        <dbReference type="Google" id="ProtNLM"/>
    </source>
</evidence>